<dbReference type="InterPro" id="IPR023210">
    <property type="entry name" value="NADP_OxRdtase_dom"/>
</dbReference>
<dbReference type="EMBL" id="JRHC01000006">
    <property type="protein sequence ID" value="KJF42256.1"/>
    <property type="molecule type" value="Genomic_DNA"/>
</dbReference>
<evidence type="ECO:0000313" key="4">
    <source>
        <dbReference type="Proteomes" id="UP000032544"/>
    </source>
</evidence>
<evidence type="ECO:0000256" key="1">
    <source>
        <dbReference type="ARBA" id="ARBA00023002"/>
    </source>
</evidence>
<organism evidence="3 4">
    <name type="scientific">Draconibacterium sediminis</name>
    <dbReference type="NCBI Taxonomy" id="1544798"/>
    <lineage>
        <taxon>Bacteria</taxon>
        <taxon>Pseudomonadati</taxon>
        <taxon>Bacteroidota</taxon>
        <taxon>Bacteroidia</taxon>
        <taxon>Marinilabiliales</taxon>
        <taxon>Prolixibacteraceae</taxon>
        <taxon>Draconibacterium</taxon>
    </lineage>
</organism>
<evidence type="ECO:0000313" key="3">
    <source>
        <dbReference type="EMBL" id="KJF42256.1"/>
    </source>
</evidence>
<dbReference type="OrthoDB" id="9773828at2"/>
<dbReference type="Pfam" id="PF00248">
    <property type="entry name" value="Aldo_ket_red"/>
    <property type="match status" value="1"/>
</dbReference>
<dbReference type="GO" id="GO:0005829">
    <property type="term" value="C:cytosol"/>
    <property type="evidence" value="ECO:0007669"/>
    <property type="project" value="TreeGrafter"/>
</dbReference>
<dbReference type="InterPro" id="IPR050523">
    <property type="entry name" value="AKR_Detox_Biosynth"/>
</dbReference>
<dbReference type="STRING" id="1544798.LH29_20905"/>
<comment type="caution">
    <text evidence="3">The sequence shown here is derived from an EMBL/GenBank/DDBJ whole genome shotgun (WGS) entry which is preliminary data.</text>
</comment>
<keyword evidence="4" id="KW-1185">Reference proteome</keyword>
<dbReference type="Gene3D" id="3.20.20.100">
    <property type="entry name" value="NADP-dependent oxidoreductase domain"/>
    <property type="match status" value="1"/>
</dbReference>
<evidence type="ECO:0000259" key="2">
    <source>
        <dbReference type="Pfam" id="PF00248"/>
    </source>
</evidence>
<protein>
    <submittedName>
        <fullName evidence="3">Aldo/keto reductase</fullName>
    </submittedName>
</protein>
<dbReference type="AlphaFoldDB" id="A0A0D8J6Y1"/>
<dbReference type="PATRIC" id="fig|1544798.3.peg.4357"/>
<dbReference type="PANTHER" id="PTHR43364">
    <property type="entry name" value="NADH-SPECIFIC METHYLGLYOXAL REDUCTASE-RELATED"/>
    <property type="match status" value="1"/>
</dbReference>
<dbReference type="PANTHER" id="PTHR43364:SF4">
    <property type="entry name" value="NAD(P)-LINKED OXIDOREDUCTASE SUPERFAMILY PROTEIN"/>
    <property type="match status" value="1"/>
</dbReference>
<reference evidence="3 4" key="1">
    <citation type="submission" date="2014-09" db="EMBL/GenBank/DDBJ databases">
        <title>Draft Genome Sequence of Draconibacterium sp. JN14CK-3.</title>
        <authorList>
            <person name="Dong C."/>
            <person name="Lai Q."/>
            <person name="Shao Z."/>
        </authorList>
    </citation>
    <scope>NUCLEOTIDE SEQUENCE [LARGE SCALE GENOMIC DNA]</scope>
    <source>
        <strain evidence="3 4">JN14CK-3</strain>
    </source>
</reference>
<dbReference type="SUPFAM" id="SSF51430">
    <property type="entry name" value="NAD(P)-linked oxidoreductase"/>
    <property type="match status" value="1"/>
</dbReference>
<dbReference type="GO" id="GO:0016491">
    <property type="term" value="F:oxidoreductase activity"/>
    <property type="evidence" value="ECO:0007669"/>
    <property type="project" value="UniProtKB-KW"/>
</dbReference>
<feature type="domain" description="NADP-dependent oxidoreductase" evidence="2">
    <location>
        <begin position="15"/>
        <end position="320"/>
    </location>
</feature>
<name>A0A0D8J6Y1_9BACT</name>
<keyword evidence="1" id="KW-0560">Oxidoreductase</keyword>
<accession>A0A0D8J6Y1</accession>
<sequence>MNKVQLPASDVKITPITFGAWAIGGWFWGGAEEKESVKAIEAAITNGMTTIDTAPVYGFGQSEEFVGEAIKGKRSKVELLTKFGLVWDRKSGHIHYEKTFDNQGNEVSLYRLGSKESVIRECEDCLRRLGTDYIDLFQQHWPDSSTPVEETMEALEILKDQGKIRAGGVSNYSMNEMEKAEKYFTLSSNQVPYSMVNRGIEDEVVPYCIANDKAIIAYSPLQRGLLTGKITAGYKFAEGDHRPTTPFFKEPNLSRINTFLDKIKPIADAKQATLAQLALNWTINQPGITCALAGARNEKQVLENLKAAELNISDEEFTFIRNELDQLVLEI</sequence>
<proteinExistence type="predicted"/>
<dbReference type="RefSeq" id="WP_045033045.1">
    <property type="nucleotide sequence ID" value="NZ_JRHC01000006.1"/>
</dbReference>
<dbReference type="InterPro" id="IPR036812">
    <property type="entry name" value="NAD(P)_OxRdtase_dom_sf"/>
</dbReference>
<dbReference type="Proteomes" id="UP000032544">
    <property type="component" value="Unassembled WGS sequence"/>
</dbReference>
<gene>
    <name evidence="3" type="ORF">LH29_20905</name>
</gene>